<name>A0A518V4D1_BRELA</name>
<evidence type="ECO:0000313" key="2">
    <source>
        <dbReference type="Proteomes" id="UP000319432"/>
    </source>
</evidence>
<keyword evidence="2" id="KW-1185">Reference proteome</keyword>
<reference evidence="1 2" key="1">
    <citation type="submission" date="2018-11" db="EMBL/GenBank/DDBJ databases">
        <title>Phylogenetic determinants of toxin gene distribution in genomes of Brevibacillus laterosporus.</title>
        <authorList>
            <person name="Glare T.R."/>
            <person name="Durrant A."/>
            <person name="Berry C."/>
            <person name="Palma L."/>
            <person name="Ormskirk M."/>
            <person name="Cox M.O."/>
        </authorList>
    </citation>
    <scope>NUCLEOTIDE SEQUENCE [LARGE SCALE GENOMIC DNA]</scope>
    <source>
        <strain evidence="1 2">1821L</strain>
    </source>
</reference>
<evidence type="ECO:0000313" key="1">
    <source>
        <dbReference type="EMBL" id="QDX91846.1"/>
    </source>
</evidence>
<proteinExistence type="predicted"/>
<dbReference type="AlphaFoldDB" id="A0A518V4D1"/>
<gene>
    <name evidence="1" type="ORF">EEL30_05370</name>
</gene>
<organism evidence="1 2">
    <name type="scientific">Brevibacillus laterosporus</name>
    <name type="common">Bacillus laterosporus</name>
    <dbReference type="NCBI Taxonomy" id="1465"/>
    <lineage>
        <taxon>Bacteria</taxon>
        <taxon>Bacillati</taxon>
        <taxon>Bacillota</taxon>
        <taxon>Bacilli</taxon>
        <taxon>Bacillales</taxon>
        <taxon>Paenibacillaceae</taxon>
        <taxon>Brevibacillus</taxon>
    </lineage>
</organism>
<accession>A0A518V4D1</accession>
<sequence>MLFERDKVSSYIVKEKLALYERELATLKKTKETVTYELSKPTIREVSVDQIQNILTNFSQVLFNVSPERQKDLLHSIINRITIKFSNNIKERCIENIELFFDTSLPINLVPIYGMVPPD</sequence>
<dbReference type="EMBL" id="CP033464">
    <property type="protein sequence ID" value="QDX91846.1"/>
    <property type="molecule type" value="Genomic_DNA"/>
</dbReference>
<protein>
    <submittedName>
        <fullName evidence="1">Uncharacterized protein</fullName>
    </submittedName>
</protein>
<dbReference type="Proteomes" id="UP000319432">
    <property type="component" value="Chromosome"/>
</dbReference>